<dbReference type="OrthoDB" id="10342459at2759"/>
<evidence type="ECO:0000313" key="2">
    <source>
        <dbReference type="EMBL" id="EWM30269.1"/>
    </source>
</evidence>
<accession>W7UB90</accession>
<dbReference type="EMBL" id="AZIL01000038">
    <property type="protein sequence ID" value="EWM30269.1"/>
    <property type="molecule type" value="Genomic_DNA"/>
</dbReference>
<organism evidence="2 3">
    <name type="scientific">Nannochloropsis gaditana</name>
    <dbReference type="NCBI Taxonomy" id="72520"/>
    <lineage>
        <taxon>Eukaryota</taxon>
        <taxon>Sar</taxon>
        <taxon>Stramenopiles</taxon>
        <taxon>Ochrophyta</taxon>
        <taxon>Eustigmatophyceae</taxon>
        <taxon>Eustigmatales</taxon>
        <taxon>Monodopsidaceae</taxon>
        <taxon>Nannochloropsis</taxon>
    </lineage>
</organism>
<dbReference type="AlphaFoldDB" id="W7UB90"/>
<sequence>MSVDRTPSPSKGQADTFPQQQVPDKRLSCPLTILRLSQTVSQTISARYIWESKGGYCRDKRKTSSPSCAVNVAHVSPAPVEVTRPAITRTFSDSCITPSAPRMSSSEPNPLFLESLPHLTLPPPSVDDGDARSIGGDRYNDRRALSSSMRERMGTLAGGFKLFASPSSSLTVGVGAAGLQAESTQGSQAHTSFLEGLTEKSPTSRSSMVLSILANKTGAGSVAKKDGLCAPSVQHTGHSAPLPAMQGRTLVEVAHTTIKGPVAEANIGDAFAKGVMEGPIVCHGVTPSTAATTASSVSILDGLKEVEDVFSTISPARSIVSSLSGSQASQNMEEGEEDASEPPSADADVGPFELEELHFGAEN</sequence>
<gene>
    <name evidence="2" type="ORF">Naga_100003g113</name>
</gene>
<reference evidence="2 3" key="1">
    <citation type="journal article" date="2014" name="Mol. Plant">
        <title>Chromosome Scale Genome Assembly and Transcriptome Profiling of Nannochloropsis gaditana in Nitrogen Depletion.</title>
        <authorList>
            <person name="Corteggiani Carpinelli E."/>
            <person name="Telatin A."/>
            <person name="Vitulo N."/>
            <person name="Forcato C."/>
            <person name="D'Angelo M."/>
            <person name="Schiavon R."/>
            <person name="Vezzi A."/>
            <person name="Giacometti G.M."/>
            <person name="Morosinotto T."/>
            <person name="Valle G."/>
        </authorList>
    </citation>
    <scope>NUCLEOTIDE SEQUENCE [LARGE SCALE GENOMIC DNA]</scope>
    <source>
        <strain evidence="2 3">B-31</strain>
    </source>
</reference>
<proteinExistence type="predicted"/>
<feature type="compositionally biased region" description="Polar residues" evidence="1">
    <location>
        <begin position="321"/>
        <end position="332"/>
    </location>
</feature>
<name>W7UB90_9STRA</name>
<dbReference type="Proteomes" id="UP000019335">
    <property type="component" value="Chromosome 1"/>
</dbReference>
<evidence type="ECO:0000313" key="3">
    <source>
        <dbReference type="Proteomes" id="UP000019335"/>
    </source>
</evidence>
<evidence type="ECO:0000256" key="1">
    <source>
        <dbReference type="SAM" id="MobiDB-lite"/>
    </source>
</evidence>
<keyword evidence="3" id="KW-1185">Reference proteome</keyword>
<feature type="region of interest" description="Disordered" evidence="1">
    <location>
        <begin position="1"/>
        <end position="23"/>
    </location>
</feature>
<feature type="compositionally biased region" description="Polar residues" evidence="1">
    <location>
        <begin position="1"/>
        <end position="22"/>
    </location>
</feature>
<comment type="caution">
    <text evidence="2">The sequence shown here is derived from an EMBL/GenBank/DDBJ whole genome shotgun (WGS) entry which is preliminary data.</text>
</comment>
<feature type="region of interest" description="Disordered" evidence="1">
    <location>
        <begin position="321"/>
        <end position="363"/>
    </location>
</feature>
<protein>
    <submittedName>
        <fullName evidence="2">Uncharacterized protein</fullName>
    </submittedName>
</protein>